<dbReference type="KEGG" id="cyt:cce_4072"/>
<dbReference type="Proteomes" id="UP000001203">
    <property type="component" value="Chromosome circular"/>
</dbReference>
<organism evidence="1 2">
    <name type="scientific">Crocosphaera subtropica (strain ATCC 51142 / BH68)</name>
    <name type="common">Cyanothece sp. (strain ATCC 51142)</name>
    <dbReference type="NCBI Taxonomy" id="43989"/>
    <lineage>
        <taxon>Bacteria</taxon>
        <taxon>Bacillati</taxon>
        <taxon>Cyanobacteriota</taxon>
        <taxon>Cyanophyceae</taxon>
        <taxon>Oscillatoriophycideae</taxon>
        <taxon>Chroococcales</taxon>
        <taxon>Aphanothecaceae</taxon>
        <taxon>Crocosphaera</taxon>
        <taxon>Crocosphaera subtropica</taxon>
    </lineage>
</organism>
<reference evidence="1 2" key="1">
    <citation type="journal article" date="2008" name="Proc. Natl. Acad. Sci. U.S.A.">
        <title>The genome of Cyanothece 51142, a unicellular diazotrophic cyanobacterium important in the marine nitrogen cycle.</title>
        <authorList>
            <person name="Welsh E.A."/>
            <person name="Liberton M."/>
            <person name="Stoeckel J."/>
            <person name="Loh T."/>
            <person name="Elvitigala T."/>
            <person name="Wang C."/>
            <person name="Wollam A."/>
            <person name="Fulton R.S."/>
            <person name="Clifton S.W."/>
            <person name="Jacobs J.M."/>
            <person name="Aurora R."/>
            <person name="Ghosh B.K."/>
            <person name="Sherman L.A."/>
            <person name="Smith R.D."/>
            <person name="Wilson R.K."/>
            <person name="Pakrasi H.B."/>
        </authorList>
    </citation>
    <scope>NUCLEOTIDE SEQUENCE [LARGE SCALE GENOMIC DNA]</scope>
    <source>
        <strain evidence="2">ATCC 51142 / BH68</strain>
    </source>
</reference>
<dbReference type="eggNOG" id="ENOG5032UBP">
    <property type="taxonomic scope" value="Bacteria"/>
</dbReference>
<dbReference type="OrthoDB" id="461689at2"/>
<proteinExistence type="predicted"/>
<evidence type="ECO:0000313" key="2">
    <source>
        <dbReference type="Proteomes" id="UP000001203"/>
    </source>
</evidence>
<accession>B1WQW8</accession>
<sequence>MKPTFQNAADWDKAEILMQPTFIRVMDNLRKQLEKSSLVATYEEIQEPLPGYQLILTQENNSVTISIWDICFKVCFTDYELLSNESSPDSIMVEIDENLFHEKGVINWDSLEEKTQKTIQNIIDNFPNI</sequence>
<evidence type="ECO:0000313" key="1">
    <source>
        <dbReference type="EMBL" id="ACB53420.1"/>
    </source>
</evidence>
<protein>
    <submittedName>
        <fullName evidence="1">Uncharacterized protein</fullName>
    </submittedName>
</protein>
<gene>
    <name evidence="1" type="ordered locus">cce_4072</name>
</gene>
<dbReference type="RefSeq" id="WP_009543844.1">
    <property type="nucleotide sequence ID" value="NC_010546.1"/>
</dbReference>
<dbReference type="EMBL" id="CP000806">
    <property type="protein sequence ID" value="ACB53420.1"/>
    <property type="molecule type" value="Genomic_DNA"/>
</dbReference>
<dbReference type="AlphaFoldDB" id="B1WQW8"/>
<dbReference type="STRING" id="43989.cce_4072"/>
<dbReference type="HOGENOM" id="CLU_129905_0_0_3"/>
<keyword evidence="2" id="KW-1185">Reference proteome</keyword>
<name>B1WQW8_CROS5</name>